<name>A0A0C2J9Y7_9ACTN</name>
<evidence type="ECO:0000256" key="1">
    <source>
        <dbReference type="ARBA" id="ARBA00004651"/>
    </source>
</evidence>
<protein>
    <recommendedName>
        <fullName evidence="11">Cytochrome BD ubiquinol oxidase subunit II</fullName>
    </recommendedName>
</protein>
<feature type="transmembrane region" description="Helical" evidence="8">
    <location>
        <begin position="256"/>
        <end position="274"/>
    </location>
</feature>
<evidence type="ECO:0000256" key="6">
    <source>
        <dbReference type="ARBA" id="ARBA00023136"/>
    </source>
</evidence>
<accession>A0A0C2J9Y7</accession>
<dbReference type="GO" id="GO:0009055">
    <property type="term" value="F:electron transfer activity"/>
    <property type="evidence" value="ECO:0007669"/>
    <property type="project" value="TreeGrafter"/>
</dbReference>
<dbReference type="InterPro" id="IPR003317">
    <property type="entry name" value="Cyt-d_oxidase_su2"/>
</dbReference>
<feature type="transmembrane region" description="Helical" evidence="8">
    <location>
        <begin position="335"/>
        <end position="358"/>
    </location>
</feature>
<dbReference type="GO" id="GO:0005886">
    <property type="term" value="C:plasma membrane"/>
    <property type="evidence" value="ECO:0007669"/>
    <property type="project" value="UniProtKB-SubCell"/>
</dbReference>
<gene>
    <name evidence="9" type="ORF">LP52_14160</name>
</gene>
<dbReference type="GO" id="GO:0019646">
    <property type="term" value="P:aerobic electron transport chain"/>
    <property type="evidence" value="ECO:0007669"/>
    <property type="project" value="TreeGrafter"/>
</dbReference>
<dbReference type="Pfam" id="PF02322">
    <property type="entry name" value="Cyt_bd_oxida_II"/>
    <property type="match status" value="1"/>
</dbReference>
<dbReference type="AlphaFoldDB" id="A0A0C2J9Y7"/>
<feature type="transmembrane region" description="Helical" evidence="8">
    <location>
        <begin position="311"/>
        <end position="329"/>
    </location>
</feature>
<dbReference type="PANTHER" id="PTHR43141:SF4">
    <property type="entry name" value="CYTOCHROME BD2 SUBUNIT II"/>
    <property type="match status" value="1"/>
</dbReference>
<evidence type="ECO:0000256" key="3">
    <source>
        <dbReference type="ARBA" id="ARBA00022475"/>
    </source>
</evidence>
<dbReference type="GO" id="GO:0070069">
    <property type="term" value="C:cytochrome complex"/>
    <property type="evidence" value="ECO:0007669"/>
    <property type="project" value="TreeGrafter"/>
</dbReference>
<feature type="compositionally biased region" description="Gly residues" evidence="7">
    <location>
        <begin position="191"/>
        <end position="214"/>
    </location>
</feature>
<dbReference type="PANTHER" id="PTHR43141">
    <property type="entry name" value="CYTOCHROME BD2 SUBUNIT II"/>
    <property type="match status" value="1"/>
</dbReference>
<dbReference type="STRING" id="183763.LP52_14160"/>
<evidence type="ECO:0000256" key="5">
    <source>
        <dbReference type="ARBA" id="ARBA00022989"/>
    </source>
</evidence>
<dbReference type="OrthoDB" id="9776710at2"/>
<feature type="transmembrane region" description="Helical" evidence="8">
    <location>
        <begin position="112"/>
        <end position="135"/>
    </location>
</feature>
<keyword evidence="10" id="KW-1185">Reference proteome</keyword>
<dbReference type="RefSeq" id="WP_040273948.1">
    <property type="nucleotide sequence ID" value="NZ_JROO01000027.1"/>
</dbReference>
<comment type="subcellular location">
    <subcellularLocation>
        <location evidence="1">Cell membrane</location>
        <topology evidence="1">Multi-pass membrane protein</topology>
    </subcellularLocation>
</comment>
<feature type="transmembrane region" description="Helical" evidence="8">
    <location>
        <begin position="141"/>
        <end position="159"/>
    </location>
</feature>
<dbReference type="Proteomes" id="UP000031675">
    <property type="component" value="Unassembled WGS sequence"/>
</dbReference>
<organism evidence="9 10">
    <name type="scientific">Streptomonospora alba</name>
    <dbReference type="NCBI Taxonomy" id="183763"/>
    <lineage>
        <taxon>Bacteria</taxon>
        <taxon>Bacillati</taxon>
        <taxon>Actinomycetota</taxon>
        <taxon>Actinomycetes</taxon>
        <taxon>Streptosporangiales</taxon>
        <taxon>Nocardiopsidaceae</taxon>
        <taxon>Streptomonospora</taxon>
    </lineage>
</organism>
<dbReference type="GO" id="GO:0016682">
    <property type="term" value="F:oxidoreductase activity, acting on diphenols and related substances as donors, oxygen as acceptor"/>
    <property type="evidence" value="ECO:0007669"/>
    <property type="project" value="TreeGrafter"/>
</dbReference>
<comment type="similarity">
    <text evidence="2">Belongs to the cytochrome ubiquinol oxidase subunit 2 family.</text>
</comment>
<reference evidence="10" key="1">
    <citation type="journal article" date="2015" name="Chem. Biol.">
        <title>Structure, bioactivity, and resistance mechanism of streptomonomicin, an unusual lasso Peptide from an understudied halophilic actinomycete.</title>
        <authorList>
            <person name="Metelev M."/>
            <person name="Tietz J.I."/>
            <person name="Melby J.O."/>
            <person name="Blair P.M."/>
            <person name="Zhu L."/>
            <person name="Livnat I."/>
            <person name="Severinov K."/>
            <person name="Mitchell D.A."/>
        </authorList>
    </citation>
    <scope>NUCLEOTIDE SEQUENCE [LARGE SCALE GENOMIC DNA]</scope>
    <source>
        <strain evidence="10">YIM 90003</strain>
    </source>
</reference>
<dbReference type="EMBL" id="JROO01000027">
    <property type="protein sequence ID" value="KIH98296.1"/>
    <property type="molecule type" value="Genomic_DNA"/>
</dbReference>
<feature type="region of interest" description="Disordered" evidence="7">
    <location>
        <begin position="175"/>
        <end position="215"/>
    </location>
</feature>
<evidence type="ECO:0000256" key="4">
    <source>
        <dbReference type="ARBA" id="ARBA00022692"/>
    </source>
</evidence>
<proteinExistence type="inferred from homology"/>
<keyword evidence="4 8" id="KW-0812">Transmembrane</keyword>
<sequence>MEILAVVLLAGLVSGYLVLAGCDIGLGMLMPYVARTGAERRRAVSAMAPYFLGSEVWLLGTVGVAMGLFPVLKAEVITGRWPVFVALLAGWLFRDAGLWMRGRMRTGAGRAVCDVWIVGGSWTLALSLGLVVGGLLGGGSLLSPFAIACALTAVALFALRGAAFGAERLVPAAAAEPMHRQSPSPAPDGVAAGGGGAVPGRLPGGGASGSGAGGARTASGVPAAVIGHTAAPGSMPTESAVSADTAARATRPLARAALAAALLAAAASPLPGGVAAERPLAAAATALVVLGALAATSGLTGPRLSRHTSAAALASVPLLIAAAVNLPVAPVPDGIAVLFYSAVAPLVPFMVLGQIWLYRMVRRPAPASGFFG</sequence>
<feature type="transmembrane region" description="Helical" evidence="8">
    <location>
        <begin position="280"/>
        <end position="299"/>
    </location>
</feature>
<feature type="transmembrane region" description="Helical" evidence="8">
    <location>
        <begin position="6"/>
        <end position="29"/>
    </location>
</feature>
<evidence type="ECO:0000256" key="8">
    <source>
        <dbReference type="SAM" id="Phobius"/>
    </source>
</evidence>
<keyword evidence="5 8" id="KW-1133">Transmembrane helix</keyword>
<feature type="transmembrane region" description="Helical" evidence="8">
    <location>
        <begin position="81"/>
        <end position="100"/>
    </location>
</feature>
<keyword evidence="3" id="KW-1003">Cell membrane</keyword>
<evidence type="ECO:0000313" key="10">
    <source>
        <dbReference type="Proteomes" id="UP000031675"/>
    </source>
</evidence>
<evidence type="ECO:0000256" key="2">
    <source>
        <dbReference type="ARBA" id="ARBA00007543"/>
    </source>
</evidence>
<feature type="transmembrane region" description="Helical" evidence="8">
    <location>
        <begin position="50"/>
        <end position="69"/>
    </location>
</feature>
<evidence type="ECO:0000256" key="7">
    <source>
        <dbReference type="SAM" id="MobiDB-lite"/>
    </source>
</evidence>
<comment type="caution">
    <text evidence="9">The sequence shown here is derived from an EMBL/GenBank/DDBJ whole genome shotgun (WGS) entry which is preliminary data.</text>
</comment>
<evidence type="ECO:0008006" key="11">
    <source>
        <dbReference type="Google" id="ProtNLM"/>
    </source>
</evidence>
<evidence type="ECO:0000313" key="9">
    <source>
        <dbReference type="EMBL" id="KIH98296.1"/>
    </source>
</evidence>
<keyword evidence="6 8" id="KW-0472">Membrane</keyword>